<comment type="caution">
    <text evidence="1">The sequence shown here is derived from an EMBL/GenBank/DDBJ whole genome shotgun (WGS) entry which is preliminary data.</text>
</comment>
<evidence type="ECO:0000313" key="1">
    <source>
        <dbReference type="EMBL" id="EGH19098.1"/>
    </source>
</evidence>
<proteinExistence type="predicted"/>
<organism evidence="1 2">
    <name type="scientific">Pseudomonas savastanoi pv. glycinea str. race 4</name>
    <dbReference type="NCBI Taxonomy" id="875330"/>
    <lineage>
        <taxon>Bacteria</taxon>
        <taxon>Pseudomonadati</taxon>
        <taxon>Pseudomonadota</taxon>
        <taxon>Gammaproteobacteria</taxon>
        <taxon>Pseudomonadales</taxon>
        <taxon>Pseudomonadaceae</taxon>
        <taxon>Pseudomonas</taxon>
    </lineage>
</organism>
<dbReference type="GO" id="GO:0005524">
    <property type="term" value="F:ATP binding"/>
    <property type="evidence" value="ECO:0007669"/>
    <property type="project" value="UniProtKB-KW"/>
</dbReference>
<gene>
    <name evidence="1" type="ORF">Pgy4_39650</name>
</gene>
<dbReference type="Proteomes" id="UP000005466">
    <property type="component" value="Unassembled WGS sequence"/>
</dbReference>
<dbReference type="EMBL" id="ADWY01003585">
    <property type="protein sequence ID" value="EGH19098.1"/>
    <property type="molecule type" value="Genomic_DNA"/>
</dbReference>
<dbReference type="AlphaFoldDB" id="F3CIK6"/>
<dbReference type="HOGENOM" id="CLU_3321778_0_0_6"/>
<protein>
    <submittedName>
        <fullName evidence="1">Molybdenum ABC transporter ATP-binding protein</fullName>
    </submittedName>
</protein>
<sequence>MASPIEVRLHMTYPDFTVRTDLTLPGSGITALFGPSGSG</sequence>
<keyword evidence="1" id="KW-0067">ATP-binding</keyword>
<keyword evidence="1" id="KW-0547">Nucleotide-binding</keyword>
<accession>F3CIK6</accession>
<name>F3CIK6_PSESG</name>
<reference evidence="1 2" key="1">
    <citation type="journal article" date="2011" name="PLoS Pathog.">
        <title>Dynamic evolution of pathogenicity revealed by sequencing and comparative genomics of 19 Pseudomonas syringae isolates.</title>
        <authorList>
            <person name="Baltrus D.A."/>
            <person name="Nishimura M.T."/>
            <person name="Romanchuk A."/>
            <person name="Chang J.H."/>
            <person name="Mukhtar M.S."/>
            <person name="Cherkis K."/>
            <person name="Roach J."/>
            <person name="Grant S.R."/>
            <person name="Jones C.D."/>
            <person name="Dangl J.L."/>
        </authorList>
    </citation>
    <scope>NUCLEOTIDE SEQUENCE [LARGE SCALE GENOMIC DNA]</scope>
    <source>
        <strain evidence="2">race 4</strain>
    </source>
</reference>
<evidence type="ECO:0000313" key="2">
    <source>
        <dbReference type="Proteomes" id="UP000005466"/>
    </source>
</evidence>
<feature type="non-terminal residue" evidence="1">
    <location>
        <position position="39"/>
    </location>
</feature>